<dbReference type="SUPFAM" id="SSF52540">
    <property type="entry name" value="P-loop containing nucleoside triphosphate hydrolases"/>
    <property type="match status" value="2"/>
</dbReference>
<dbReference type="PhylomeDB" id="B8LSY6"/>
<keyword evidence="3" id="KW-0067">ATP-binding</keyword>
<proteinExistence type="predicted"/>
<dbReference type="GeneID" id="8100222"/>
<dbReference type="PANTHER" id="PTHR10799">
    <property type="entry name" value="SNF2/RAD54 HELICASE FAMILY"/>
    <property type="match status" value="1"/>
</dbReference>
<evidence type="ECO:0000259" key="4">
    <source>
        <dbReference type="PROSITE" id="PS51192"/>
    </source>
</evidence>
<dbReference type="Pfam" id="PF00176">
    <property type="entry name" value="SNF2-rel_dom"/>
    <property type="match status" value="1"/>
</dbReference>
<feature type="domain" description="Helicase ATP-binding" evidence="4">
    <location>
        <begin position="73"/>
        <end position="238"/>
    </location>
</feature>
<keyword evidence="7" id="KW-1185">Reference proteome</keyword>
<evidence type="ECO:0000313" key="6">
    <source>
        <dbReference type="EMBL" id="EED22982.1"/>
    </source>
</evidence>
<dbReference type="HOGENOM" id="CLU_000315_17_8_1"/>
<evidence type="ECO:0000259" key="5">
    <source>
        <dbReference type="PROSITE" id="PS51194"/>
    </source>
</evidence>
<dbReference type="GO" id="GO:0005524">
    <property type="term" value="F:ATP binding"/>
    <property type="evidence" value="ECO:0007669"/>
    <property type="project" value="InterPro"/>
</dbReference>
<dbReference type="GO" id="GO:0016787">
    <property type="term" value="F:hydrolase activity"/>
    <property type="evidence" value="ECO:0007669"/>
    <property type="project" value="UniProtKB-KW"/>
</dbReference>
<dbReference type="CDD" id="cd17919">
    <property type="entry name" value="DEXHc_Snf"/>
    <property type="match status" value="1"/>
</dbReference>
<dbReference type="PROSITE" id="PS51194">
    <property type="entry name" value="HELICASE_CTER"/>
    <property type="match status" value="1"/>
</dbReference>
<protein>
    <submittedName>
        <fullName evidence="6">Nucleosome remodeling complex ATPase subunit (Snf2h), putative</fullName>
    </submittedName>
</protein>
<accession>B8LSY6</accession>
<keyword evidence="1" id="KW-0547">Nucleotide-binding</keyword>
<dbReference type="eggNOG" id="KOG0385">
    <property type="taxonomic scope" value="Eukaryota"/>
</dbReference>
<dbReference type="Proteomes" id="UP000001745">
    <property type="component" value="Unassembled WGS sequence"/>
</dbReference>
<feature type="domain" description="Helicase C-terminal" evidence="5">
    <location>
        <begin position="410"/>
        <end position="534"/>
    </location>
</feature>
<dbReference type="RefSeq" id="XP_002340369.1">
    <property type="nucleotide sequence ID" value="XM_002340328.1"/>
</dbReference>
<gene>
    <name evidence="6" type="ORF">TSTA_064490</name>
</gene>
<evidence type="ECO:0000256" key="2">
    <source>
        <dbReference type="ARBA" id="ARBA00022801"/>
    </source>
</evidence>
<dbReference type="SMART" id="SM00490">
    <property type="entry name" value="HELICc"/>
    <property type="match status" value="1"/>
</dbReference>
<dbReference type="InterPro" id="IPR000330">
    <property type="entry name" value="SNF2_N"/>
</dbReference>
<dbReference type="AlphaFoldDB" id="B8LSY6"/>
<dbReference type="VEuPathDB" id="FungiDB:TSTA_064490"/>
<dbReference type="EMBL" id="EQ962652">
    <property type="protein sequence ID" value="EED22982.1"/>
    <property type="molecule type" value="Genomic_DNA"/>
</dbReference>
<dbReference type="InterPro" id="IPR027417">
    <property type="entry name" value="P-loop_NTPase"/>
</dbReference>
<sequence length="534" mass="60982">MAADSPTTTKFTAFIRHYKEKILPLLGDADIADLLEEEEYPDKFYQYQQLNDQPTGIKAKLKPYQLDGVSFLSWLRKNNAHGIVADEMGLGKTLQVLSFFQHIIDTEKDDDRPFLVVSPLSVLGSWMSEIKKWTDMKVAQYHGNTEKRQQIGRMVRNKEFDIVLITYETVVFDIFRVSRMAHWKSVVCDEGHRLKNSTKQLSIAIKKLKTEQRLILTGTPIQNDLTETWSMLNWLYPELFVNETSECFRQAFSLTDGRVDPAFLHHVRRFLEVIMIRRVKESAQADLQLPEKKEVIMYLPLTEIQKHLYLDVLTGGVDHGDSEDDHKREMLVLATPPSSPGTGNYNSHSTTLPVSNPTKGRSVTNILMDLRKICIHSLFVEGFEEIDDDTDIDVANLMLGSSKFILLKRLLEQEVTKDRKKILIFSGFDYALNCCEALLAAMGISCLRLDGNTCYSLRRYNIHRFRNESECKVFIMATRAGGEGITLTAAEVVVFLDMDWNPQVTAQAEARAYRLGQTKPVTIYKLCTSGTVEE</sequence>
<name>B8LSY6_TALSN</name>
<dbReference type="Pfam" id="PF00271">
    <property type="entry name" value="Helicase_C"/>
    <property type="match status" value="1"/>
</dbReference>
<organism evidence="6 7">
    <name type="scientific">Talaromyces stipitatus (strain ATCC 10500 / CBS 375.48 / QM 6759 / NRRL 1006)</name>
    <name type="common">Penicillium stipitatum</name>
    <dbReference type="NCBI Taxonomy" id="441959"/>
    <lineage>
        <taxon>Eukaryota</taxon>
        <taxon>Fungi</taxon>
        <taxon>Dikarya</taxon>
        <taxon>Ascomycota</taxon>
        <taxon>Pezizomycotina</taxon>
        <taxon>Eurotiomycetes</taxon>
        <taxon>Eurotiomycetidae</taxon>
        <taxon>Eurotiales</taxon>
        <taxon>Trichocomaceae</taxon>
        <taxon>Talaromyces</taxon>
        <taxon>Talaromyces sect. Talaromyces</taxon>
    </lineage>
</organism>
<dbReference type="InterPro" id="IPR038718">
    <property type="entry name" value="SNF2-like_sf"/>
</dbReference>
<dbReference type="Gene3D" id="3.40.50.10810">
    <property type="entry name" value="Tandem AAA-ATPase domain"/>
    <property type="match status" value="1"/>
</dbReference>
<evidence type="ECO:0000256" key="3">
    <source>
        <dbReference type="ARBA" id="ARBA00022840"/>
    </source>
</evidence>
<dbReference type="InterPro" id="IPR049730">
    <property type="entry name" value="SNF2/RAD54-like_C"/>
</dbReference>
<dbReference type="PROSITE" id="PS51192">
    <property type="entry name" value="HELICASE_ATP_BIND_1"/>
    <property type="match status" value="1"/>
</dbReference>
<reference evidence="7" key="1">
    <citation type="journal article" date="2015" name="Genome Announc.">
        <title>Genome sequence of the AIDS-associated pathogen Penicillium marneffei (ATCC18224) and its near taxonomic relative Talaromyces stipitatus (ATCC10500).</title>
        <authorList>
            <person name="Nierman W.C."/>
            <person name="Fedorova-Abrams N.D."/>
            <person name="Andrianopoulos A."/>
        </authorList>
    </citation>
    <scope>NUCLEOTIDE SEQUENCE [LARGE SCALE GENOMIC DNA]</scope>
    <source>
        <strain evidence="7">ATCC 10500 / CBS 375.48 / QM 6759 / NRRL 1006</strain>
    </source>
</reference>
<dbReference type="Gene3D" id="3.40.50.300">
    <property type="entry name" value="P-loop containing nucleotide triphosphate hydrolases"/>
    <property type="match status" value="1"/>
</dbReference>
<dbReference type="STRING" id="441959.B8LSY6"/>
<evidence type="ECO:0000256" key="1">
    <source>
        <dbReference type="ARBA" id="ARBA00022741"/>
    </source>
</evidence>
<dbReference type="InParanoid" id="B8LSY6"/>
<dbReference type="CDD" id="cd18793">
    <property type="entry name" value="SF2_C_SNF"/>
    <property type="match status" value="1"/>
</dbReference>
<dbReference type="InterPro" id="IPR001650">
    <property type="entry name" value="Helicase_C-like"/>
</dbReference>
<dbReference type="OMA" id="WFKVEDC"/>
<dbReference type="SMART" id="SM00487">
    <property type="entry name" value="DEXDc"/>
    <property type="match status" value="1"/>
</dbReference>
<keyword evidence="2" id="KW-0378">Hydrolase</keyword>
<evidence type="ECO:0000313" key="7">
    <source>
        <dbReference type="Proteomes" id="UP000001745"/>
    </source>
</evidence>
<dbReference type="OrthoDB" id="288590at2759"/>
<dbReference type="InterPro" id="IPR014001">
    <property type="entry name" value="Helicase_ATP-bd"/>
</dbReference>